<dbReference type="AlphaFoldDB" id="A0A6V7QYP8"/>
<feature type="compositionally biased region" description="Pro residues" evidence="1">
    <location>
        <begin position="112"/>
        <end position="121"/>
    </location>
</feature>
<feature type="compositionally biased region" description="Basic and acidic residues" evidence="1">
    <location>
        <begin position="156"/>
        <end position="172"/>
    </location>
</feature>
<organism evidence="2">
    <name type="scientific">Ananas comosus var. bracteatus</name>
    <name type="common">red pineapple</name>
    <dbReference type="NCBI Taxonomy" id="296719"/>
    <lineage>
        <taxon>Eukaryota</taxon>
        <taxon>Viridiplantae</taxon>
        <taxon>Streptophyta</taxon>
        <taxon>Embryophyta</taxon>
        <taxon>Tracheophyta</taxon>
        <taxon>Spermatophyta</taxon>
        <taxon>Magnoliopsida</taxon>
        <taxon>Liliopsida</taxon>
        <taxon>Poales</taxon>
        <taxon>Bromeliaceae</taxon>
        <taxon>Bromelioideae</taxon>
        <taxon>Ananas</taxon>
    </lineage>
</organism>
<feature type="compositionally biased region" description="Low complexity" evidence="1">
    <location>
        <begin position="72"/>
        <end position="82"/>
    </location>
</feature>
<evidence type="ECO:0000313" key="2">
    <source>
        <dbReference type="EMBL" id="CAD1848088.1"/>
    </source>
</evidence>
<feature type="compositionally biased region" description="Low complexity" evidence="1">
    <location>
        <begin position="95"/>
        <end position="111"/>
    </location>
</feature>
<sequence>MAKPFVDAPTRRSSDDPSICSSSSSSASAAAALRRRTRPPPPPPGTLSASLAEERLHERSVLSDSARCPRHPSSTPVAGASAAPPPPSPSPPPSSSRSTTGAPPASSSAPALAPPPPPPSPLQGKWRRRPRRRAEGFDGEEGIEVAGAEPSSSDRGPIRSEAIEGDRTGAGR</sequence>
<reference evidence="2" key="1">
    <citation type="submission" date="2020-07" db="EMBL/GenBank/DDBJ databases">
        <authorList>
            <person name="Lin J."/>
        </authorList>
    </citation>
    <scope>NUCLEOTIDE SEQUENCE</scope>
</reference>
<gene>
    <name evidence="2" type="ORF">CB5_LOCUS31299</name>
</gene>
<feature type="compositionally biased region" description="Low complexity" evidence="1">
    <location>
        <begin position="16"/>
        <end position="32"/>
    </location>
</feature>
<feature type="compositionally biased region" description="Basic and acidic residues" evidence="1">
    <location>
        <begin position="52"/>
        <end position="61"/>
    </location>
</feature>
<name>A0A6V7QYP8_ANACO</name>
<proteinExistence type="predicted"/>
<feature type="compositionally biased region" description="Pro residues" evidence="1">
    <location>
        <begin position="83"/>
        <end position="94"/>
    </location>
</feature>
<feature type="region of interest" description="Disordered" evidence="1">
    <location>
        <begin position="1"/>
        <end position="172"/>
    </location>
</feature>
<protein>
    <submittedName>
        <fullName evidence="2">Uncharacterized protein</fullName>
    </submittedName>
</protein>
<evidence type="ECO:0000256" key="1">
    <source>
        <dbReference type="SAM" id="MobiDB-lite"/>
    </source>
</evidence>
<dbReference type="EMBL" id="CAJEUB010000067">
    <property type="protein sequence ID" value="CAD1848088.1"/>
    <property type="molecule type" value="Genomic_DNA"/>
</dbReference>
<accession>A0A6V7QYP8</accession>